<dbReference type="NCBIfam" id="TIGR00580">
    <property type="entry name" value="mfd"/>
    <property type="match status" value="1"/>
</dbReference>
<accession>A0A7T0C3V9</accession>
<dbReference type="KEGG" id="nva:G3M78_12065"/>
<dbReference type="GO" id="GO:0003678">
    <property type="term" value="F:DNA helicase activity"/>
    <property type="evidence" value="ECO:0007669"/>
    <property type="project" value="TreeGrafter"/>
</dbReference>
<dbReference type="Pfam" id="PF00270">
    <property type="entry name" value="DEAD"/>
    <property type="match status" value="1"/>
</dbReference>
<comment type="similarity">
    <text evidence="11 13">In the C-terminal section; belongs to the helicase family. RecG subfamily.</text>
</comment>
<dbReference type="PROSITE" id="PS51192">
    <property type="entry name" value="HELICASE_ATP_BIND_1"/>
    <property type="match status" value="1"/>
</dbReference>
<evidence type="ECO:0000256" key="8">
    <source>
        <dbReference type="ARBA" id="ARBA00023125"/>
    </source>
</evidence>
<dbReference type="InterPro" id="IPR005118">
    <property type="entry name" value="TRCF_C"/>
</dbReference>
<dbReference type="Pfam" id="PF00271">
    <property type="entry name" value="Helicase_C"/>
    <property type="match status" value="1"/>
</dbReference>
<dbReference type="PANTHER" id="PTHR47964:SF1">
    <property type="entry name" value="ATP-DEPENDENT DNA HELICASE HOMOLOG RECG, CHLOROPLASTIC"/>
    <property type="match status" value="1"/>
</dbReference>
<dbReference type="InterPro" id="IPR047112">
    <property type="entry name" value="RecG/Mfd"/>
</dbReference>
<keyword evidence="6" id="KW-0347">Helicase</keyword>
<evidence type="ECO:0000259" key="14">
    <source>
        <dbReference type="PROSITE" id="PS51192"/>
    </source>
</evidence>
<name>A0A7T0C3V9_9BACT</name>
<dbReference type="SMART" id="SM00490">
    <property type="entry name" value="HELICc"/>
    <property type="match status" value="1"/>
</dbReference>
<comment type="subcellular location">
    <subcellularLocation>
        <location evidence="1 13">Cytoplasm</location>
    </subcellularLocation>
</comment>
<dbReference type="Gene3D" id="3.40.50.300">
    <property type="entry name" value="P-loop containing nucleotide triphosphate hydrolases"/>
    <property type="match status" value="2"/>
</dbReference>
<dbReference type="InterPro" id="IPR036101">
    <property type="entry name" value="CarD-like/TRCF_RID_sf"/>
</dbReference>
<dbReference type="InterPro" id="IPR037235">
    <property type="entry name" value="TRCF-like_C_D7"/>
</dbReference>
<dbReference type="PANTHER" id="PTHR47964">
    <property type="entry name" value="ATP-DEPENDENT DNA HELICASE HOMOLOG RECG, CHLOROPLASTIC"/>
    <property type="match status" value="1"/>
</dbReference>
<organism evidence="16 17">
    <name type="scientific">Candidatus Nitrohelix vancouverensis</name>
    <dbReference type="NCBI Taxonomy" id="2705534"/>
    <lineage>
        <taxon>Bacteria</taxon>
        <taxon>Pseudomonadati</taxon>
        <taxon>Nitrospinota/Tectimicrobiota group</taxon>
        <taxon>Nitrospinota</taxon>
        <taxon>Nitrospinia</taxon>
        <taxon>Nitrospinales</taxon>
        <taxon>Nitrospinaceae</taxon>
        <taxon>Candidatus Nitrohelix</taxon>
    </lineage>
</organism>
<evidence type="ECO:0000256" key="1">
    <source>
        <dbReference type="ARBA" id="ARBA00004496"/>
    </source>
</evidence>
<dbReference type="GO" id="GO:0006355">
    <property type="term" value="P:regulation of DNA-templated transcription"/>
    <property type="evidence" value="ECO:0007669"/>
    <property type="project" value="UniProtKB-UniRule"/>
</dbReference>
<dbReference type="SMART" id="SM00982">
    <property type="entry name" value="TRCF"/>
    <property type="match status" value="1"/>
</dbReference>
<dbReference type="PROSITE" id="PS51194">
    <property type="entry name" value="HELICASE_CTER"/>
    <property type="match status" value="1"/>
</dbReference>
<evidence type="ECO:0000256" key="2">
    <source>
        <dbReference type="ARBA" id="ARBA00022490"/>
    </source>
</evidence>
<dbReference type="FunFam" id="3.40.50.300:FF:000546">
    <property type="entry name" value="Transcription-repair-coupling factor"/>
    <property type="match status" value="1"/>
</dbReference>
<feature type="domain" description="Helicase C-terminal" evidence="15">
    <location>
        <begin position="794"/>
        <end position="956"/>
    </location>
</feature>
<dbReference type="Pfam" id="PF03461">
    <property type="entry name" value="TRCF"/>
    <property type="match status" value="1"/>
</dbReference>
<gene>
    <name evidence="13 16" type="primary">mfd</name>
    <name evidence="16" type="ORF">G3M78_12065</name>
</gene>
<evidence type="ECO:0000313" key="17">
    <source>
        <dbReference type="Proteomes" id="UP000594464"/>
    </source>
</evidence>
<protein>
    <recommendedName>
        <fullName evidence="12 13">Transcription-repair-coupling factor</fullName>
        <shortName evidence="13">TRCF</shortName>
        <ecNumber evidence="13">3.6.4.-</ecNumber>
    </recommendedName>
</protein>
<dbReference type="EC" id="3.6.4.-" evidence="13"/>
<dbReference type="Gene3D" id="2.40.10.170">
    <property type="match status" value="1"/>
</dbReference>
<reference evidence="17" key="1">
    <citation type="submission" date="2020-02" db="EMBL/GenBank/DDBJ databases">
        <title>Genomic and physiological characterization of two novel Nitrospinaceae genera.</title>
        <authorList>
            <person name="Mueller A.J."/>
            <person name="Jung M.-Y."/>
            <person name="Strachan C.R."/>
            <person name="Herbold C.W."/>
            <person name="Kirkegaard R.H."/>
            <person name="Daims H."/>
        </authorList>
    </citation>
    <scope>NUCLEOTIDE SEQUENCE [LARGE SCALE GENOMIC DNA]</scope>
</reference>
<dbReference type="InterPro" id="IPR041471">
    <property type="entry name" value="UvrB_inter"/>
</dbReference>
<evidence type="ECO:0000259" key="15">
    <source>
        <dbReference type="PROSITE" id="PS51194"/>
    </source>
</evidence>
<evidence type="ECO:0000256" key="3">
    <source>
        <dbReference type="ARBA" id="ARBA00022741"/>
    </source>
</evidence>
<dbReference type="AlphaFoldDB" id="A0A7T0C3V9"/>
<keyword evidence="2 13" id="KW-0963">Cytoplasm</keyword>
<evidence type="ECO:0000256" key="13">
    <source>
        <dbReference type="HAMAP-Rule" id="MF_00969"/>
    </source>
</evidence>
<dbReference type="SUPFAM" id="SSF52540">
    <property type="entry name" value="P-loop containing nucleoside triphosphate hydrolases"/>
    <property type="match status" value="4"/>
</dbReference>
<evidence type="ECO:0000256" key="6">
    <source>
        <dbReference type="ARBA" id="ARBA00022806"/>
    </source>
</evidence>
<comment type="function">
    <text evidence="13">Couples transcription and DNA repair by recognizing RNA polymerase (RNAP) stalled at DNA lesions. Mediates ATP-dependent release of RNAP and its truncated transcript from the DNA, and recruitment of nucleotide excision repair machinery to the damaged site.</text>
</comment>
<feature type="domain" description="Helicase ATP-binding" evidence="14">
    <location>
        <begin position="620"/>
        <end position="781"/>
    </location>
</feature>
<dbReference type="SMART" id="SM01058">
    <property type="entry name" value="CarD_TRCF"/>
    <property type="match status" value="1"/>
</dbReference>
<evidence type="ECO:0000256" key="5">
    <source>
        <dbReference type="ARBA" id="ARBA00022801"/>
    </source>
</evidence>
<evidence type="ECO:0000256" key="11">
    <source>
        <dbReference type="ARBA" id="ARBA00061399"/>
    </source>
</evidence>
<dbReference type="EMBL" id="CP048620">
    <property type="protein sequence ID" value="QPJ66086.1"/>
    <property type="molecule type" value="Genomic_DNA"/>
</dbReference>
<dbReference type="GO" id="GO:0003684">
    <property type="term" value="F:damaged DNA binding"/>
    <property type="evidence" value="ECO:0007669"/>
    <property type="project" value="InterPro"/>
</dbReference>
<dbReference type="SMART" id="SM00487">
    <property type="entry name" value="DEXDc"/>
    <property type="match status" value="1"/>
</dbReference>
<dbReference type="GO" id="GO:0005737">
    <property type="term" value="C:cytoplasm"/>
    <property type="evidence" value="ECO:0007669"/>
    <property type="project" value="UniProtKB-SubCell"/>
</dbReference>
<dbReference type="GO" id="GO:0005524">
    <property type="term" value="F:ATP binding"/>
    <property type="evidence" value="ECO:0007669"/>
    <property type="project" value="UniProtKB-UniRule"/>
</dbReference>
<dbReference type="SUPFAM" id="SSF141259">
    <property type="entry name" value="CarD-like"/>
    <property type="match status" value="1"/>
</dbReference>
<comment type="similarity">
    <text evidence="10 13">In the N-terminal section; belongs to the UvrB family.</text>
</comment>
<keyword evidence="9 13" id="KW-0234">DNA repair</keyword>
<dbReference type="InterPro" id="IPR011545">
    <property type="entry name" value="DEAD/DEAH_box_helicase_dom"/>
</dbReference>
<dbReference type="CDD" id="cd17991">
    <property type="entry name" value="DEXHc_TRCF"/>
    <property type="match status" value="1"/>
</dbReference>
<dbReference type="GO" id="GO:0016787">
    <property type="term" value="F:hydrolase activity"/>
    <property type="evidence" value="ECO:0007669"/>
    <property type="project" value="UniProtKB-KW"/>
</dbReference>
<dbReference type="Gene3D" id="3.30.2060.10">
    <property type="entry name" value="Penicillin-binding protein 1b domain"/>
    <property type="match status" value="1"/>
</dbReference>
<evidence type="ECO:0000256" key="7">
    <source>
        <dbReference type="ARBA" id="ARBA00022840"/>
    </source>
</evidence>
<dbReference type="SUPFAM" id="SSF143517">
    <property type="entry name" value="TRCF domain-like"/>
    <property type="match status" value="1"/>
</dbReference>
<dbReference type="InterPro" id="IPR003711">
    <property type="entry name" value="CarD-like/TRCF_RID"/>
</dbReference>
<dbReference type="Gene3D" id="3.90.1150.50">
    <property type="entry name" value="Transcription-repair-coupling factor, D7 domain"/>
    <property type="match status" value="1"/>
</dbReference>
<dbReference type="GO" id="GO:0000716">
    <property type="term" value="P:transcription-coupled nucleotide-excision repair, DNA damage recognition"/>
    <property type="evidence" value="ECO:0007669"/>
    <property type="project" value="UniProtKB-UniRule"/>
</dbReference>
<proteinExistence type="inferred from homology"/>
<dbReference type="Pfam" id="PF02559">
    <property type="entry name" value="CarD_TRCF_RID"/>
    <property type="match status" value="1"/>
</dbReference>
<dbReference type="InterPro" id="IPR027417">
    <property type="entry name" value="P-loop_NTPase"/>
</dbReference>
<evidence type="ECO:0000313" key="16">
    <source>
        <dbReference type="EMBL" id="QPJ66086.1"/>
    </source>
</evidence>
<sequence>MNLASVGKQTDRAQDSALEPLWNWLKSDAASPLRIEGVSGSSKAFLLAHIKKNHSGPVLVVTPGSSAGEMLYGDLKYFERVINPKIGPQFFPAWEMLPYEDLSPLIETTGERLSVLTQCLTREDFFLVAPIESLFQALIPRKTLTSQIFPIRKGDVMEREILEACLADNGYHRVPMVEAKGDFSVRGDIVDFFMPSENAPVRLELFGDEVETLRYFDVVSQVSMESIEQIAILPTREICPSTEQSQAAVEKLIADGKAMDAERRRVKEVADQIEQFGLFPGMERYLPYYYQAKESLLDYLPANTLIVIDEDEATLEKVDHNWELAQEEYEKYKGAGDPVPQPETFFYTREEFFSKIKSRKQLHLNALKLSGDPDAISLNIQSTPPLRGQFETLADQIWKWNENGRRVIAVAPTKGQTRRLQELQGEYELPLDVDQGILSFGFEFPEFNCVYIAEHEIFGRGHKRRVRRKPKSQSFQRGFKDLKPNDYLVHMDYGIGKYLGARELKTDFSGGEFLEILYADQEKLYVPMEGLGLLQKYIGAGEGSPPLSKLGGVAWKKQTGKIKKSLQEMADDLLKLYASRELTEGHAFAPNPVPVQEFADTFEYVETEDQLKAIEEVEEDLEKDKPMDRLICGDVGYGKTEVAMRAAFKVALEKKQVAFLVPTTILAQQHYNTFRERFRNQALNIACLSRFVSAKEQKRILEKLKKGEVDIVVGTHRILSKDVKFADLGLIVIDEEQRFGVKHKEKLKKMRTSVDILTLTATPIPRTLHFSLMGVRDLSVIETPPGDRIAIKTYIRKFDEAVIQEAIQKELDRGGQVYFVHNKVQSIHSVAAMIHKILPKARIGVGHGQLPESQLESVMGRFIQKEIDVLVCTTIVESGLDIPSANTIIINRADQFGLAQLYQLRGRVGRYKHQAYAYLLIPGATSITEEARQRVAAIQELSELGAGFQLAARDMEIRGVGNMLGHKQSGHISSIGFDMYCKLMDETVKELHGEKVEAHLEPEINLMIKGFIPKDYIPDLNQRLEIYRRMQLIDHAQDCDAMDRELQDRYGALPPDVQKLLELVKIKALCRTLRITRMDMRAEGAVFSFDESTLIPPEQLTVILDDRLSFVSEYQMKLKLNKHTWQDDLKMIERYLTRMAEVSHVES</sequence>
<dbReference type="Pfam" id="PF17757">
    <property type="entry name" value="UvrB_inter"/>
    <property type="match status" value="1"/>
</dbReference>
<keyword evidence="4 13" id="KW-0227">DNA damage</keyword>
<keyword evidence="5 13" id="KW-0378">Hydrolase</keyword>
<dbReference type="Proteomes" id="UP000594464">
    <property type="component" value="Chromosome"/>
</dbReference>
<evidence type="ECO:0000256" key="10">
    <source>
        <dbReference type="ARBA" id="ARBA00061104"/>
    </source>
</evidence>
<keyword evidence="7 13" id="KW-0067">ATP-binding</keyword>
<dbReference type="Gene3D" id="3.40.50.11180">
    <property type="match status" value="1"/>
</dbReference>
<evidence type="ECO:0000256" key="4">
    <source>
        <dbReference type="ARBA" id="ARBA00022763"/>
    </source>
</evidence>
<evidence type="ECO:0000256" key="9">
    <source>
        <dbReference type="ARBA" id="ARBA00023204"/>
    </source>
</evidence>
<dbReference type="InterPro" id="IPR004576">
    <property type="entry name" value="Mfd"/>
</dbReference>
<dbReference type="HAMAP" id="MF_00969">
    <property type="entry name" value="TRCF"/>
    <property type="match status" value="1"/>
</dbReference>
<keyword evidence="8 13" id="KW-0238">DNA-binding</keyword>
<keyword evidence="3 13" id="KW-0547">Nucleotide-binding</keyword>
<evidence type="ECO:0000256" key="12">
    <source>
        <dbReference type="ARBA" id="ARBA00070128"/>
    </source>
</evidence>
<dbReference type="InterPro" id="IPR014001">
    <property type="entry name" value="Helicase_ATP-bd"/>
</dbReference>
<dbReference type="InterPro" id="IPR001650">
    <property type="entry name" value="Helicase_C-like"/>
</dbReference>